<reference evidence="1 2" key="1">
    <citation type="submission" date="2024-02" db="EMBL/GenBank/DDBJ databases">
        <authorList>
            <person name="Chen Y."/>
            <person name="Shah S."/>
            <person name="Dougan E. K."/>
            <person name="Thang M."/>
            <person name="Chan C."/>
        </authorList>
    </citation>
    <scope>NUCLEOTIDE SEQUENCE [LARGE SCALE GENOMIC DNA]</scope>
</reference>
<comment type="caution">
    <text evidence="1">The sequence shown here is derived from an EMBL/GenBank/DDBJ whole genome shotgun (WGS) entry which is preliminary data.</text>
</comment>
<dbReference type="SUPFAM" id="SSF48452">
    <property type="entry name" value="TPR-like"/>
    <property type="match status" value="1"/>
</dbReference>
<accession>A0ABP0PZK3</accession>
<organism evidence="1 2">
    <name type="scientific">Durusdinium trenchii</name>
    <dbReference type="NCBI Taxonomy" id="1381693"/>
    <lineage>
        <taxon>Eukaryota</taxon>
        <taxon>Sar</taxon>
        <taxon>Alveolata</taxon>
        <taxon>Dinophyceae</taxon>
        <taxon>Suessiales</taxon>
        <taxon>Symbiodiniaceae</taxon>
        <taxon>Durusdinium</taxon>
    </lineage>
</organism>
<keyword evidence="2" id="KW-1185">Reference proteome</keyword>
<dbReference type="PANTHER" id="PTHR46035">
    <property type="entry name" value="TETRATRICOPEPTIDE REPEAT PROTEIN 4"/>
    <property type="match status" value="1"/>
</dbReference>
<dbReference type="PANTHER" id="PTHR46035:SF1">
    <property type="entry name" value="TETRATRICOPEPTIDE REPEAT PROTEIN 4"/>
    <property type="match status" value="1"/>
</dbReference>
<dbReference type="GO" id="GO:0016853">
    <property type="term" value="F:isomerase activity"/>
    <property type="evidence" value="ECO:0007669"/>
    <property type="project" value="UniProtKB-KW"/>
</dbReference>
<protein>
    <submittedName>
        <fullName evidence="1">Peptidyl-prolyl cis-trans isomerase D (PPIase D) (40 kDa peptidyl-prolyl cis-trans isomerase) (Cyclophilin-40) (CYP-40) (Cyclophilin-related protein) (Rotamase D)</fullName>
    </submittedName>
</protein>
<gene>
    <name evidence="1" type="ORF">SCF082_LOCUS38763</name>
</gene>
<dbReference type="SMART" id="SM00028">
    <property type="entry name" value="TPR"/>
    <property type="match status" value="2"/>
</dbReference>
<keyword evidence="1" id="KW-0413">Isomerase</keyword>
<evidence type="ECO:0000313" key="2">
    <source>
        <dbReference type="Proteomes" id="UP001642464"/>
    </source>
</evidence>
<sequence length="185" mass="20552">MDNDTDWLVRCKELKERGNRRLATGNSAGALQFYAEALQHLDTSNGDTKGADATQLAAILHSNSAQALMKQRKWLEAIDQCHAALRFDPAHTKSSWRGAMCAIEVGMHDVAVAFVESGLDENMVSTELLELRRRLGPLPDVELHKDDGDESSMDPSQWHLPSEQDKVAKRHTAQKPLPPDKEKGD</sequence>
<dbReference type="InterPro" id="IPR019734">
    <property type="entry name" value="TPR_rpt"/>
</dbReference>
<dbReference type="Gene3D" id="1.25.40.10">
    <property type="entry name" value="Tetratricopeptide repeat domain"/>
    <property type="match status" value="1"/>
</dbReference>
<dbReference type="EMBL" id="CAXAMM010038846">
    <property type="protein sequence ID" value="CAK9081445.1"/>
    <property type="molecule type" value="Genomic_DNA"/>
</dbReference>
<name>A0ABP0PZK3_9DINO</name>
<dbReference type="Proteomes" id="UP001642464">
    <property type="component" value="Unassembled WGS sequence"/>
</dbReference>
<proteinExistence type="predicted"/>
<dbReference type="InterPro" id="IPR011990">
    <property type="entry name" value="TPR-like_helical_dom_sf"/>
</dbReference>
<evidence type="ECO:0000313" key="1">
    <source>
        <dbReference type="EMBL" id="CAK9081445.1"/>
    </source>
</evidence>